<evidence type="ECO:0000313" key="3">
    <source>
        <dbReference type="Proteomes" id="UP000240760"/>
    </source>
</evidence>
<proteinExistence type="predicted"/>
<feature type="signal peptide" evidence="1">
    <location>
        <begin position="1"/>
        <end position="28"/>
    </location>
</feature>
<dbReference type="Proteomes" id="UP000240760">
    <property type="component" value="Unassembled WGS sequence"/>
</dbReference>
<organism evidence="2 3">
    <name type="scientific">Trichoderma longibrachiatum ATCC 18648</name>
    <dbReference type="NCBI Taxonomy" id="983965"/>
    <lineage>
        <taxon>Eukaryota</taxon>
        <taxon>Fungi</taxon>
        <taxon>Dikarya</taxon>
        <taxon>Ascomycota</taxon>
        <taxon>Pezizomycotina</taxon>
        <taxon>Sordariomycetes</taxon>
        <taxon>Hypocreomycetidae</taxon>
        <taxon>Hypocreales</taxon>
        <taxon>Hypocreaceae</taxon>
        <taxon>Trichoderma</taxon>
    </lineage>
</organism>
<reference evidence="2 3" key="1">
    <citation type="submission" date="2016-07" db="EMBL/GenBank/DDBJ databases">
        <title>Multiple horizontal gene transfer events from other fungi enriched the ability of initially mycotrophic Trichoderma (Ascomycota) to feed on dead plant biomass.</title>
        <authorList>
            <consortium name="DOE Joint Genome Institute"/>
            <person name="Aerts A."/>
            <person name="Atanasova L."/>
            <person name="Chenthamara K."/>
            <person name="Zhang J."/>
            <person name="Grujic M."/>
            <person name="Henrissat B."/>
            <person name="Kuo A."/>
            <person name="Salamov A."/>
            <person name="Lipzen A."/>
            <person name="Labutti K."/>
            <person name="Barry K."/>
            <person name="Miao Y."/>
            <person name="Rahimi M.J."/>
            <person name="Shen Q."/>
            <person name="Grigoriev I.V."/>
            <person name="Kubicek C.P."/>
            <person name="Druzhinina I.S."/>
        </authorList>
    </citation>
    <scope>NUCLEOTIDE SEQUENCE [LARGE SCALE GENOMIC DNA]</scope>
    <source>
        <strain evidence="2 3">ATCC 18648</strain>
    </source>
</reference>
<feature type="chain" id="PRO_5015647632" evidence="1">
    <location>
        <begin position="29"/>
        <end position="116"/>
    </location>
</feature>
<accession>A0A2T4BQD2</accession>
<evidence type="ECO:0000256" key="1">
    <source>
        <dbReference type="SAM" id="SignalP"/>
    </source>
</evidence>
<sequence>MPMPCHVVNPSCFVLLLLLLLRPSSVSPSPRFLQRKKDPCVGDWHPLTVTREGEVLQKNGFLQRQREHYGIWEHGPRLVTGKDIYGVQRPFGELGWNWHRIHGSRCDNDGASPIRS</sequence>
<gene>
    <name evidence="2" type="ORF">M440DRAFT_215830</name>
</gene>
<protein>
    <submittedName>
        <fullName evidence="2">Uncharacterized protein</fullName>
    </submittedName>
</protein>
<keyword evidence="3" id="KW-1185">Reference proteome</keyword>
<keyword evidence="1" id="KW-0732">Signal</keyword>
<dbReference type="AlphaFoldDB" id="A0A2T4BQD2"/>
<evidence type="ECO:0000313" key="2">
    <source>
        <dbReference type="EMBL" id="PTB71522.1"/>
    </source>
</evidence>
<dbReference type="EMBL" id="KZ679148">
    <property type="protein sequence ID" value="PTB71522.1"/>
    <property type="molecule type" value="Genomic_DNA"/>
</dbReference>
<name>A0A2T4BQD2_TRILO</name>